<dbReference type="AlphaFoldDB" id="A0A7W7Y383"/>
<evidence type="ECO:0000256" key="1">
    <source>
        <dbReference type="ARBA" id="ARBA00022670"/>
    </source>
</evidence>
<dbReference type="Pfam" id="PF08439">
    <property type="entry name" value="Peptidase_M3_N"/>
    <property type="match status" value="1"/>
</dbReference>
<dbReference type="InterPro" id="IPR001567">
    <property type="entry name" value="Pept_M3A_M3B_dom"/>
</dbReference>
<dbReference type="GO" id="GO:0006518">
    <property type="term" value="P:peptide metabolic process"/>
    <property type="evidence" value="ECO:0007669"/>
    <property type="project" value="TreeGrafter"/>
</dbReference>
<dbReference type="Proteomes" id="UP000528322">
    <property type="component" value="Unassembled WGS sequence"/>
</dbReference>
<keyword evidence="5 6" id="KW-0482">Metalloprotease</keyword>
<evidence type="ECO:0000256" key="3">
    <source>
        <dbReference type="ARBA" id="ARBA00022801"/>
    </source>
</evidence>
<dbReference type="SUPFAM" id="SSF55486">
    <property type="entry name" value="Metalloproteases ('zincins'), catalytic domain"/>
    <property type="match status" value="1"/>
</dbReference>
<dbReference type="EC" id="3.4.24.-" evidence="9"/>
<organism evidence="9 10">
    <name type="scientific">Desulfurispira natronophila</name>
    <dbReference type="NCBI Taxonomy" id="682562"/>
    <lineage>
        <taxon>Bacteria</taxon>
        <taxon>Pseudomonadati</taxon>
        <taxon>Chrysiogenota</taxon>
        <taxon>Chrysiogenia</taxon>
        <taxon>Chrysiogenales</taxon>
        <taxon>Chrysiogenaceae</taxon>
        <taxon>Desulfurispira</taxon>
    </lineage>
</organism>
<keyword evidence="1 6" id="KW-0645">Protease</keyword>
<accession>A0A7W7Y383</accession>
<proteinExistence type="inferred from homology"/>
<dbReference type="PANTHER" id="PTHR11804">
    <property type="entry name" value="PROTEASE M3 THIMET OLIGOPEPTIDASE-RELATED"/>
    <property type="match status" value="1"/>
</dbReference>
<name>A0A7W7Y383_9BACT</name>
<dbReference type="PANTHER" id="PTHR11804:SF5">
    <property type="entry name" value="OLIGOENDOPEPTIDASE F"/>
    <property type="match status" value="1"/>
</dbReference>
<dbReference type="InterPro" id="IPR042088">
    <property type="entry name" value="OligoPept_F_C"/>
</dbReference>
<dbReference type="EMBL" id="JACHID010000002">
    <property type="protein sequence ID" value="MBB5021238.1"/>
    <property type="molecule type" value="Genomic_DNA"/>
</dbReference>
<keyword evidence="3 6" id="KW-0378">Hydrolase</keyword>
<keyword evidence="4 6" id="KW-0862">Zinc</keyword>
<evidence type="ECO:0000259" key="7">
    <source>
        <dbReference type="Pfam" id="PF01432"/>
    </source>
</evidence>
<feature type="domain" description="Oligopeptidase F N-terminal" evidence="8">
    <location>
        <begin position="112"/>
        <end position="180"/>
    </location>
</feature>
<dbReference type="GO" id="GO:0046872">
    <property type="term" value="F:metal ion binding"/>
    <property type="evidence" value="ECO:0007669"/>
    <property type="project" value="UniProtKB-UniRule"/>
</dbReference>
<dbReference type="Gene3D" id="1.10.1370.20">
    <property type="entry name" value="Oligoendopeptidase f, C-terminal domain"/>
    <property type="match status" value="1"/>
</dbReference>
<comment type="cofactor">
    <cofactor evidence="6">
        <name>Zn(2+)</name>
        <dbReference type="ChEBI" id="CHEBI:29105"/>
    </cofactor>
    <text evidence="6">Binds 1 zinc ion.</text>
</comment>
<reference evidence="9 10" key="1">
    <citation type="submission" date="2020-08" db="EMBL/GenBank/DDBJ databases">
        <title>Genomic Encyclopedia of Type Strains, Phase IV (KMG-IV): sequencing the most valuable type-strain genomes for metagenomic binning, comparative biology and taxonomic classification.</title>
        <authorList>
            <person name="Goeker M."/>
        </authorList>
    </citation>
    <scope>NUCLEOTIDE SEQUENCE [LARGE SCALE GENOMIC DNA]</scope>
    <source>
        <strain evidence="9 10">DSM 22071</strain>
    </source>
</reference>
<evidence type="ECO:0000256" key="6">
    <source>
        <dbReference type="RuleBase" id="RU003435"/>
    </source>
</evidence>
<dbReference type="InterPro" id="IPR013647">
    <property type="entry name" value="OligopepF_N_dom"/>
</dbReference>
<protein>
    <submittedName>
        <fullName evidence="9">Oligoendopeptidase F</fullName>
        <ecNumber evidence="9">3.4.24.-</ecNumber>
    </submittedName>
</protein>
<evidence type="ECO:0000259" key="8">
    <source>
        <dbReference type="Pfam" id="PF08439"/>
    </source>
</evidence>
<comment type="caution">
    <text evidence="9">The sequence shown here is derived from an EMBL/GenBank/DDBJ whole genome shotgun (WGS) entry which is preliminary data.</text>
</comment>
<evidence type="ECO:0000256" key="4">
    <source>
        <dbReference type="ARBA" id="ARBA00022833"/>
    </source>
</evidence>
<evidence type="ECO:0000256" key="2">
    <source>
        <dbReference type="ARBA" id="ARBA00022723"/>
    </source>
</evidence>
<dbReference type="InterPro" id="IPR045090">
    <property type="entry name" value="Pept_M3A_M3B"/>
</dbReference>
<dbReference type="Pfam" id="PF01432">
    <property type="entry name" value="Peptidase_M3"/>
    <property type="match status" value="1"/>
</dbReference>
<comment type="similarity">
    <text evidence="6">Belongs to the peptidase M3 family.</text>
</comment>
<keyword evidence="2 6" id="KW-0479">Metal-binding</keyword>
<feature type="domain" description="Peptidase M3A/M3B catalytic" evidence="7">
    <location>
        <begin position="195"/>
        <end position="573"/>
    </location>
</feature>
<evidence type="ECO:0000313" key="9">
    <source>
        <dbReference type="EMBL" id="MBB5021238.1"/>
    </source>
</evidence>
<dbReference type="Gene3D" id="1.20.140.70">
    <property type="entry name" value="Oligopeptidase f, N-terminal domain"/>
    <property type="match status" value="1"/>
</dbReference>
<dbReference type="GO" id="GO:0006508">
    <property type="term" value="P:proteolysis"/>
    <property type="evidence" value="ECO:0007669"/>
    <property type="project" value="UniProtKB-KW"/>
</dbReference>
<dbReference type="CDD" id="cd09610">
    <property type="entry name" value="M3B_PepF"/>
    <property type="match status" value="1"/>
</dbReference>
<dbReference type="GO" id="GO:0004222">
    <property type="term" value="F:metalloendopeptidase activity"/>
    <property type="evidence" value="ECO:0007669"/>
    <property type="project" value="InterPro"/>
</dbReference>
<sequence>MTKGNDGIRWDLSAIYTGMDDHKVSEDRRFVQEEARGIRERFRGRIGEIFPSEMAVLLQKLERINETYGRLGAFAFLLFAADTSDEKISGFLQSMQELGSNLSSDLSFFDIEWSSLDDQQAQVHLDDPKLASYHHFLRKSRKYRDYVLSEPEERIVARYSIVAGSSFTKLFNKVMGKLTFGAEQLGQEQVLSRLHDASREVRQQAQQDYTEGLKDNIHILTHIYNTVITEKMISDELRNYPHWVHSMNLSNDLSDDAVENLVGSVVSRYDIPQRYYRLKGEILGVDRLYDYDRYAPLRKVNKHYSWEYAQAAVLDSLDAISPQMAGIAREFFDKHWIDSVCHPRKRSGAFAHPVTTDTHPVILTNYTGNFRDMETLAHELGHGIHQYLARKQGYFGSNTPLVLAETASVFAEMVLFEREYAKLCDPQEQLAALCAKIESILATVFRQISMNRFEHAFHTTRRKEGELSSERISALWMETQQAMFGDSVELTQNYSLWWSYIPHFINAPGYVYSYAFGELLVLALYNQYRQASDKDAFIDRYLEVLSLGGTCTPADALAKLDVNIDNPEFWSSGLAAIEELVNEAELLYKKQQFR</sequence>
<dbReference type="RefSeq" id="WP_183729569.1">
    <property type="nucleotide sequence ID" value="NZ_JACHID010000002.1"/>
</dbReference>
<evidence type="ECO:0000256" key="5">
    <source>
        <dbReference type="ARBA" id="ARBA00023049"/>
    </source>
</evidence>
<keyword evidence="10" id="KW-1185">Reference proteome</keyword>
<gene>
    <name evidence="9" type="ORF">HNR37_000544</name>
</gene>
<evidence type="ECO:0000313" key="10">
    <source>
        <dbReference type="Proteomes" id="UP000528322"/>
    </source>
</evidence>